<feature type="region of interest" description="Disordered" evidence="6">
    <location>
        <begin position="397"/>
        <end position="418"/>
    </location>
</feature>
<dbReference type="CDD" id="cd11386">
    <property type="entry name" value="MCP_signal"/>
    <property type="match status" value="1"/>
</dbReference>
<dbReference type="GO" id="GO:0006935">
    <property type="term" value="P:chemotaxis"/>
    <property type="evidence" value="ECO:0007669"/>
    <property type="project" value="UniProtKB-ARBA"/>
</dbReference>
<dbReference type="EMBL" id="CP162601">
    <property type="protein sequence ID" value="XDK25687.1"/>
    <property type="molecule type" value="Genomic_DNA"/>
</dbReference>
<dbReference type="InterPro" id="IPR000727">
    <property type="entry name" value="T_SNARE_dom"/>
</dbReference>
<sequence>MEKVVFKPWERVVSDVRLVPKMIILMLGSTIMIVLKQLWDAETFYQALLSATQSVEVAKAHYHQYLVRVAWQTAALILAFWVILMGTARVMLKQIRYLTAAIDRLAEKNLSQPISLVCKDEYGDLAKALETSRLQLQDMIRLQADASKELMDLSEVMTICMVEAKSSAQEEFSEIDQLATAMSEMSSTVQTVASNAGNASSITESAASQAAQGQQFLRDTVAKMNALSGDIASSAQVVEEVQQRVEQIGSMVGTIQSISEQTNLLALNAAIEAARAGEAGRGFAVVADEVRNLAKRTQDATVEIQAMIGQLQSSTVNAVTLMEKSVVETAEGVALVTQAGSELDSIVIQVQDINDMNFQIASAASQQSTVAEEMNANLTNVRGLVEASVTVMSELHESSETMHNNTEQLDSKIQSFQV</sequence>
<dbReference type="Pfam" id="PF00015">
    <property type="entry name" value="MCPsignal"/>
    <property type="match status" value="1"/>
</dbReference>
<dbReference type="FunFam" id="1.10.287.950:FF:000001">
    <property type="entry name" value="Methyl-accepting chemotaxis sensory transducer"/>
    <property type="match status" value="1"/>
</dbReference>
<dbReference type="InterPro" id="IPR003660">
    <property type="entry name" value="HAMP_dom"/>
</dbReference>
<dbReference type="CDD" id="cd06225">
    <property type="entry name" value="HAMP"/>
    <property type="match status" value="1"/>
</dbReference>
<keyword evidence="2" id="KW-0997">Cell inner membrane</keyword>
<dbReference type="PANTHER" id="PTHR32089">
    <property type="entry name" value="METHYL-ACCEPTING CHEMOTAXIS PROTEIN MCPB"/>
    <property type="match status" value="1"/>
</dbReference>
<evidence type="ECO:0000256" key="7">
    <source>
        <dbReference type="SAM" id="Phobius"/>
    </source>
</evidence>
<evidence type="ECO:0000256" key="1">
    <source>
        <dbReference type="ARBA" id="ARBA00004429"/>
    </source>
</evidence>
<dbReference type="KEGG" id="vih:AB0763_03300"/>
<dbReference type="Pfam" id="PF00672">
    <property type="entry name" value="HAMP"/>
    <property type="match status" value="1"/>
</dbReference>
<keyword evidence="7" id="KW-0812">Transmembrane</keyword>
<evidence type="ECO:0000259" key="9">
    <source>
        <dbReference type="PROSITE" id="PS50192"/>
    </source>
</evidence>
<dbReference type="Gene3D" id="1.10.287.950">
    <property type="entry name" value="Methyl-accepting chemotaxis protein"/>
    <property type="match status" value="1"/>
</dbReference>
<gene>
    <name evidence="11" type="ORF">AB0763_03300</name>
</gene>
<organism evidence="11">
    <name type="scientific">Vibrio sp. HB236076</name>
    <dbReference type="NCBI Taxonomy" id="3232307"/>
    <lineage>
        <taxon>Bacteria</taxon>
        <taxon>Pseudomonadati</taxon>
        <taxon>Pseudomonadota</taxon>
        <taxon>Gammaproteobacteria</taxon>
        <taxon>Vibrionales</taxon>
        <taxon>Vibrionaceae</taxon>
        <taxon>Vibrio</taxon>
    </lineage>
</organism>
<feature type="domain" description="HAMP" evidence="10">
    <location>
        <begin position="89"/>
        <end position="141"/>
    </location>
</feature>
<dbReference type="PANTHER" id="PTHR32089:SF120">
    <property type="entry name" value="METHYL-ACCEPTING CHEMOTAXIS PROTEIN TLPQ"/>
    <property type="match status" value="1"/>
</dbReference>
<feature type="domain" description="Methyl-accepting transducer" evidence="8">
    <location>
        <begin position="146"/>
        <end position="382"/>
    </location>
</feature>
<accession>A0AB39HE22</accession>
<feature type="compositionally biased region" description="Polar residues" evidence="6">
    <location>
        <begin position="401"/>
        <end position="418"/>
    </location>
</feature>
<dbReference type="PROSITE" id="PS50192">
    <property type="entry name" value="T_SNARE"/>
    <property type="match status" value="1"/>
</dbReference>
<evidence type="ECO:0000259" key="10">
    <source>
        <dbReference type="PROSITE" id="PS50885"/>
    </source>
</evidence>
<dbReference type="SMART" id="SM00283">
    <property type="entry name" value="MA"/>
    <property type="match status" value="1"/>
</dbReference>
<feature type="transmembrane region" description="Helical" evidence="7">
    <location>
        <begin position="21"/>
        <end position="39"/>
    </location>
</feature>
<dbReference type="SMART" id="SM00304">
    <property type="entry name" value="HAMP"/>
    <property type="match status" value="1"/>
</dbReference>
<proteinExistence type="inferred from homology"/>
<comment type="subcellular location">
    <subcellularLocation>
        <location evidence="1">Cell inner membrane</location>
        <topology evidence="1">Multi-pass membrane protein</topology>
    </subcellularLocation>
</comment>
<dbReference type="PROSITE" id="PS50885">
    <property type="entry name" value="HAMP"/>
    <property type="match status" value="1"/>
</dbReference>
<evidence type="ECO:0000256" key="6">
    <source>
        <dbReference type="SAM" id="MobiDB-lite"/>
    </source>
</evidence>
<keyword evidence="2" id="KW-1003">Cell membrane</keyword>
<keyword evidence="7" id="KW-1133">Transmembrane helix</keyword>
<comment type="similarity">
    <text evidence="4">Belongs to the methyl-accepting chemotaxis (MCP) protein family.</text>
</comment>
<evidence type="ECO:0000256" key="2">
    <source>
        <dbReference type="ARBA" id="ARBA00022519"/>
    </source>
</evidence>
<dbReference type="AlphaFoldDB" id="A0AB39HE22"/>
<evidence type="ECO:0000256" key="4">
    <source>
        <dbReference type="ARBA" id="ARBA00029447"/>
    </source>
</evidence>
<keyword evidence="3 5" id="KW-0807">Transducer</keyword>
<feature type="transmembrane region" description="Helical" evidence="7">
    <location>
        <begin position="69"/>
        <end position="88"/>
    </location>
</feature>
<keyword evidence="7" id="KW-0472">Membrane</keyword>
<dbReference type="PROSITE" id="PS50111">
    <property type="entry name" value="CHEMOTAXIS_TRANSDUC_2"/>
    <property type="match status" value="1"/>
</dbReference>
<evidence type="ECO:0000256" key="3">
    <source>
        <dbReference type="ARBA" id="ARBA00023224"/>
    </source>
</evidence>
<dbReference type="GO" id="GO:0005886">
    <property type="term" value="C:plasma membrane"/>
    <property type="evidence" value="ECO:0007669"/>
    <property type="project" value="UniProtKB-SubCell"/>
</dbReference>
<dbReference type="SUPFAM" id="SSF58104">
    <property type="entry name" value="Methyl-accepting chemotaxis protein (MCP) signaling domain"/>
    <property type="match status" value="1"/>
</dbReference>
<evidence type="ECO:0000259" key="8">
    <source>
        <dbReference type="PROSITE" id="PS50111"/>
    </source>
</evidence>
<feature type="domain" description="T-SNARE coiled-coil homology" evidence="9">
    <location>
        <begin position="333"/>
        <end position="395"/>
    </location>
</feature>
<name>A0AB39HE22_9VIBR</name>
<protein>
    <submittedName>
        <fullName evidence="11">Methyl-accepting chemotaxis protein</fullName>
    </submittedName>
</protein>
<evidence type="ECO:0000256" key="5">
    <source>
        <dbReference type="PROSITE-ProRule" id="PRU00284"/>
    </source>
</evidence>
<reference evidence="11" key="1">
    <citation type="submission" date="2024-07" db="EMBL/GenBank/DDBJ databases">
        <title>Genome Analysis of a Potential Novel Vibrio Species Secreting pH- and Thermo-stable Alginate Lyase and its Application in Producing Alginate Oligosaccharides.</title>
        <authorList>
            <person name="Huang H."/>
            <person name="Bao K."/>
        </authorList>
    </citation>
    <scope>NUCLEOTIDE SEQUENCE</scope>
    <source>
        <strain evidence="11">HB236076</strain>
    </source>
</reference>
<evidence type="ECO:0000313" key="11">
    <source>
        <dbReference type="EMBL" id="XDK25687.1"/>
    </source>
</evidence>
<dbReference type="InterPro" id="IPR004089">
    <property type="entry name" value="MCPsignal_dom"/>
</dbReference>
<dbReference type="GO" id="GO:0007165">
    <property type="term" value="P:signal transduction"/>
    <property type="evidence" value="ECO:0007669"/>
    <property type="project" value="UniProtKB-KW"/>
</dbReference>
<dbReference type="RefSeq" id="WP_306101128.1">
    <property type="nucleotide sequence ID" value="NZ_CP162601.1"/>
</dbReference>